<dbReference type="GO" id="GO:0004523">
    <property type="term" value="F:RNA-DNA hybrid ribonuclease activity"/>
    <property type="evidence" value="ECO:0007669"/>
    <property type="project" value="UniProtKB-EC"/>
</dbReference>
<dbReference type="PANTHER" id="PTHR10642:SF26">
    <property type="entry name" value="RIBONUCLEASE H1"/>
    <property type="match status" value="1"/>
</dbReference>
<evidence type="ECO:0000256" key="1">
    <source>
        <dbReference type="ARBA" id="ARBA00000077"/>
    </source>
</evidence>
<name>A0A1D8N532_YARLL</name>
<keyword evidence="6" id="KW-0255">Endonuclease</keyword>
<evidence type="ECO:0000256" key="6">
    <source>
        <dbReference type="ARBA" id="ARBA00022759"/>
    </source>
</evidence>
<organism evidence="9 10">
    <name type="scientific">Yarrowia lipolytica</name>
    <name type="common">Candida lipolytica</name>
    <dbReference type="NCBI Taxonomy" id="4952"/>
    <lineage>
        <taxon>Eukaryota</taxon>
        <taxon>Fungi</taxon>
        <taxon>Dikarya</taxon>
        <taxon>Ascomycota</taxon>
        <taxon>Saccharomycotina</taxon>
        <taxon>Dipodascomycetes</taxon>
        <taxon>Dipodascales</taxon>
        <taxon>Dipodascales incertae sedis</taxon>
        <taxon>Yarrowia</taxon>
    </lineage>
</organism>
<reference evidence="9 10" key="1">
    <citation type="journal article" date="2016" name="PLoS ONE">
        <title>Sequence Assembly of Yarrowia lipolytica Strain W29/CLIB89 Shows Transposable Element Diversity.</title>
        <authorList>
            <person name="Magnan C."/>
            <person name="Yu J."/>
            <person name="Chang I."/>
            <person name="Jahn E."/>
            <person name="Kanomata Y."/>
            <person name="Wu J."/>
            <person name="Zeller M."/>
            <person name="Oakes M."/>
            <person name="Baldi P."/>
            <person name="Sandmeyer S."/>
        </authorList>
    </citation>
    <scope>NUCLEOTIDE SEQUENCE [LARGE SCALE GENOMIC DNA]</scope>
    <source>
        <strain evidence="10">CLIB89(W29)</strain>
    </source>
</reference>
<dbReference type="InterPro" id="IPR012337">
    <property type="entry name" value="RNaseH-like_sf"/>
</dbReference>
<dbReference type="Gene3D" id="3.30.420.10">
    <property type="entry name" value="Ribonuclease H-like superfamily/Ribonuclease H"/>
    <property type="match status" value="1"/>
</dbReference>
<dbReference type="GO" id="GO:0046872">
    <property type="term" value="F:metal ion binding"/>
    <property type="evidence" value="ECO:0007669"/>
    <property type="project" value="UniProtKB-KW"/>
</dbReference>
<gene>
    <name evidence="9" type="ORF">YALI1_A16712g</name>
</gene>
<evidence type="ECO:0000256" key="2">
    <source>
        <dbReference type="ARBA" id="ARBA00005300"/>
    </source>
</evidence>
<dbReference type="VEuPathDB" id="FungiDB:YALI0_A10989g"/>
<dbReference type="GeneID" id="90949368"/>
<dbReference type="EC" id="3.1.26.4" evidence="3"/>
<evidence type="ECO:0000256" key="4">
    <source>
        <dbReference type="ARBA" id="ARBA00022722"/>
    </source>
</evidence>
<evidence type="ECO:0000256" key="7">
    <source>
        <dbReference type="ARBA" id="ARBA00022801"/>
    </source>
</evidence>
<evidence type="ECO:0000256" key="5">
    <source>
        <dbReference type="ARBA" id="ARBA00022723"/>
    </source>
</evidence>
<dbReference type="PROSITE" id="PS50879">
    <property type="entry name" value="RNASE_H_1"/>
    <property type="match status" value="1"/>
</dbReference>
<keyword evidence="5" id="KW-0479">Metal-binding</keyword>
<dbReference type="EMBL" id="CP017553">
    <property type="protein sequence ID" value="AOW00737.1"/>
    <property type="molecule type" value="Genomic_DNA"/>
</dbReference>
<feature type="domain" description="RNase H type-1" evidence="8">
    <location>
        <begin position="153"/>
        <end position="279"/>
    </location>
</feature>
<dbReference type="Proteomes" id="UP000182444">
    <property type="component" value="Chromosome 1A"/>
</dbReference>
<dbReference type="AlphaFoldDB" id="A0A1D8N532"/>
<protein>
    <recommendedName>
        <fullName evidence="3">ribonuclease H</fullName>
        <ecNumber evidence="3">3.1.26.4</ecNumber>
    </recommendedName>
</protein>
<keyword evidence="4" id="KW-0540">Nuclease</keyword>
<dbReference type="InterPro" id="IPR050092">
    <property type="entry name" value="RNase_H"/>
</dbReference>
<comment type="catalytic activity">
    <reaction evidence="1">
        <text>Endonucleolytic cleavage to 5'-phosphomonoester.</text>
        <dbReference type="EC" id="3.1.26.4"/>
    </reaction>
</comment>
<dbReference type="VEuPathDB" id="FungiDB:YALI1_A16712g"/>
<sequence length="310" mass="34811">MLRRYHQLDCAERFRQNPKLTASEHIVVVLKSEIWISSSTPLNVTFVELDVSHTPSVPGPEALSDTSVTTRASGEEVSLMVSPITSPTLTVTTQASEEEVPPITSPAPAYPTYLWMVNDVHRFESREAAEEFMGSTVFQTYNTSDNSYLSVFGERIYKVYTDGGYGVWFGENHPDNVAASLRGGNQCSQQAELQALVDAYRITCDRQDGRIYEIHCDCQTAIDLVNISCLNYCRFRSTVDKIRQYKQRSNATIFLLRVLGHNGDPGNERAHYLANMGRKSCFKQDYPCVNGALRHLMGQGTSGPRVWVNY</sequence>
<evidence type="ECO:0000313" key="9">
    <source>
        <dbReference type="EMBL" id="AOW00737.1"/>
    </source>
</evidence>
<keyword evidence="7" id="KW-0378">Hydrolase</keyword>
<dbReference type="RefSeq" id="XP_068137927.1">
    <property type="nucleotide sequence ID" value="XM_068281826.1"/>
</dbReference>
<dbReference type="InterPro" id="IPR002156">
    <property type="entry name" value="RNaseH_domain"/>
</dbReference>
<evidence type="ECO:0000259" key="8">
    <source>
        <dbReference type="PROSITE" id="PS50879"/>
    </source>
</evidence>
<comment type="similarity">
    <text evidence="2">Belongs to the RNase H family.</text>
</comment>
<evidence type="ECO:0000313" key="10">
    <source>
        <dbReference type="Proteomes" id="UP000182444"/>
    </source>
</evidence>
<dbReference type="Pfam" id="PF00075">
    <property type="entry name" value="RNase_H"/>
    <property type="match status" value="1"/>
</dbReference>
<dbReference type="GO" id="GO:0003676">
    <property type="term" value="F:nucleic acid binding"/>
    <property type="evidence" value="ECO:0007669"/>
    <property type="project" value="InterPro"/>
</dbReference>
<proteinExistence type="inferred from homology"/>
<dbReference type="PANTHER" id="PTHR10642">
    <property type="entry name" value="RIBONUCLEASE H1"/>
    <property type="match status" value="1"/>
</dbReference>
<dbReference type="SUPFAM" id="SSF53098">
    <property type="entry name" value="Ribonuclease H-like"/>
    <property type="match status" value="1"/>
</dbReference>
<evidence type="ECO:0000256" key="3">
    <source>
        <dbReference type="ARBA" id="ARBA00012180"/>
    </source>
</evidence>
<dbReference type="InterPro" id="IPR036397">
    <property type="entry name" value="RNaseH_sf"/>
</dbReference>
<dbReference type="GO" id="GO:0043137">
    <property type="term" value="P:DNA replication, removal of RNA primer"/>
    <property type="evidence" value="ECO:0007669"/>
    <property type="project" value="TreeGrafter"/>
</dbReference>
<accession>A0A1D8N532</accession>